<evidence type="ECO:0000256" key="3">
    <source>
        <dbReference type="SAM" id="MobiDB-lite"/>
    </source>
</evidence>
<proteinExistence type="inferred from homology"/>
<protein>
    <submittedName>
        <fullName evidence="4">Uncharacterized protein</fullName>
    </submittedName>
</protein>
<organism evidence="4 5">
    <name type="scientific">Blattamonas nauphoetae</name>
    <dbReference type="NCBI Taxonomy" id="2049346"/>
    <lineage>
        <taxon>Eukaryota</taxon>
        <taxon>Metamonada</taxon>
        <taxon>Preaxostyla</taxon>
        <taxon>Oxymonadida</taxon>
        <taxon>Blattamonas</taxon>
    </lineage>
</organism>
<accession>A0ABQ9YK87</accession>
<dbReference type="SUPFAM" id="SSF48371">
    <property type="entry name" value="ARM repeat"/>
    <property type="match status" value="1"/>
</dbReference>
<dbReference type="EMBL" id="JARBJD010000003">
    <property type="protein sequence ID" value="KAK2964162.1"/>
    <property type="molecule type" value="Genomic_DNA"/>
</dbReference>
<dbReference type="InterPro" id="IPR002993">
    <property type="entry name" value="ODC_AZ"/>
</dbReference>
<reference evidence="4 5" key="1">
    <citation type="journal article" date="2022" name="bioRxiv">
        <title>Genomics of Preaxostyla Flagellates Illuminates Evolutionary Transitions and the Path Towards Mitochondrial Loss.</title>
        <authorList>
            <person name="Novak L.V.F."/>
            <person name="Treitli S.C."/>
            <person name="Pyrih J."/>
            <person name="Halakuc P."/>
            <person name="Pipaliya S.V."/>
            <person name="Vacek V."/>
            <person name="Brzon O."/>
            <person name="Soukal P."/>
            <person name="Eme L."/>
            <person name="Dacks J.B."/>
            <person name="Karnkowska A."/>
            <person name="Elias M."/>
            <person name="Hampl V."/>
        </authorList>
    </citation>
    <scope>NUCLEOTIDE SEQUENCE [LARGE SCALE GENOMIC DNA]</scope>
    <source>
        <strain evidence="4">NAU3</strain>
        <tissue evidence="4">Gut</tissue>
    </source>
</reference>
<feature type="compositionally biased region" description="Acidic residues" evidence="3">
    <location>
        <begin position="1211"/>
        <end position="1265"/>
    </location>
</feature>
<dbReference type="PROSITE" id="PS01337">
    <property type="entry name" value="ODC_AZ"/>
    <property type="match status" value="1"/>
</dbReference>
<evidence type="ECO:0000256" key="1">
    <source>
        <dbReference type="ARBA" id="ARBA00008796"/>
    </source>
</evidence>
<gene>
    <name evidence="4" type="ORF">BLNAU_693</name>
</gene>
<evidence type="ECO:0000256" key="2">
    <source>
        <dbReference type="ARBA" id="ARBA00022758"/>
    </source>
</evidence>
<comment type="caution">
    <text evidence="4">The sequence shown here is derived from an EMBL/GenBank/DDBJ whole genome shotgun (WGS) entry which is preliminary data.</text>
</comment>
<keyword evidence="5" id="KW-1185">Reference proteome</keyword>
<dbReference type="Proteomes" id="UP001281761">
    <property type="component" value="Unassembled WGS sequence"/>
</dbReference>
<evidence type="ECO:0000313" key="5">
    <source>
        <dbReference type="Proteomes" id="UP001281761"/>
    </source>
</evidence>
<keyword evidence="2" id="KW-0688">Ribosomal frameshifting</keyword>
<dbReference type="InterPro" id="IPR016024">
    <property type="entry name" value="ARM-type_fold"/>
</dbReference>
<feature type="region of interest" description="Disordered" evidence="3">
    <location>
        <begin position="1200"/>
        <end position="1267"/>
    </location>
</feature>
<name>A0ABQ9YK87_9EUKA</name>
<sequence length="1481" mass="165685">MSLCRILLNVSLNCTGVIIEIYTRFLSLLEFCEENTFSYPISLYDIFIKEDFSLRCIVSKRVTAERKETLCSLLMKLLICPFGAAPFLKHDDISESLSNYHSQELISFVTTLQQKEPLPSPPPLSFTPPKCTEQFTLSFLPPSLLFEFHRLSEISRSLTVNLTGIRTFIQTTAPSTWISIERLQQLSVMQIQSICQGSTLLHDFGSILDFALREFVGDEIKTVVHPLLDILCSLSRTILTVPQFSVPHVLPFLNSVLTMVSSYEMDMLHIPSLEIIASIPDHNTIVKLVYYASPTFLPQLCRLITTSEHSSVVLAAITIVSSVVVEFAKDSNCEGGTGALLSTSFSTEQLLGLLEGQRKWIDSDVHQPAIILEAAVLLAVCYRHHAIPLSETNINAILHVLLPALHRADQKRVGFAVTAMDVNPFRRACSAIAQFRNVTLPEGCLASQPGIFLASQLEPLSITFSLLDALRCVENSLYTTPDRIFVFVSEPVVINLIVDVLREALTQTTPTEECSCALRIMCLILNDEPTSELFIIDTGILQLLCDIAIAHPSWESERMADVFAGMYLFFRWDFASLLGRQSESVILKLVRSFLHALTFTALVHKDTHHWIHSNLETTKILLRAIRRSMFGKGLKWSREIVKEPASPHNATFYEMTTDPKDGFGVRSADELIDLLDLRAVRARLISIAYTSQICNLRTYALLCLESADGILNQSSSELTAVPPPTRATRSVLYATSHHFVSSSIMVYHMRGFNADTLYHLDVFRDLLIRLKKLFGSIDSATPEEVQTLLEQITSVVIVLVRTGKHSNNLDFFCDDLEWLLADLATILPVIKLPELSFRLAFVLIDVIRNLSNSNGNSSVLAFRRRIADLVLTCLSHLLPNEKERASEAYITPRIVQGLIAIWYDFPTDLVASLVRRDLFPSVFQGVLKIDSINVVNMLFHVCHASTEFTRQCRQSALSIWSREDEPVIAHRLQQIVLLNCALDNSHRPALAVVILLHFKFFDNALQWQINHQIETTALKWSCSFLLPRILSKFLMFETSLILVPQILGIPTSNPRDLIGPSMCLANHNPLSDIPREYRTQLAKHFIEALTPLADDSFSKLALALNMLLSSQDMNDHLLPASSYQMLLKKLKDAGPNMRGYIITTVIDATTELTHYHLEQEAIEGLVDVLDLSDEDSSLAILLVIDDFVLHWQNENRQENREGFDPHFADLGFDDDSEDDFDEDDFDEDDDDEEEGDEESGDGDDDDEDSDDEDDSDITHEEEDDMSILSLLDDNAVDNDDGDPDDLSPYALQPSFVVSGAVHLTQATSSLSIADVISHLPPFIQNEGVLKKLISVFEHAPSIFLKITTCSTTLAIFANVPFPQECSSLFVFALSILNSCRLSHISSDESMLIATIVKHPLNAQRVVESGLLESLVFRLLHSDTRSFISECLSLLSKLCFSGALCITQKLQTLLRPHIPRLTRLATGHASEAALRSLVNGIA</sequence>
<comment type="similarity">
    <text evidence="1">Belongs to the ODC antizyme family.</text>
</comment>
<evidence type="ECO:0000313" key="4">
    <source>
        <dbReference type="EMBL" id="KAK2964162.1"/>
    </source>
</evidence>